<feature type="region of interest" description="Disordered" evidence="4">
    <location>
        <begin position="481"/>
        <end position="534"/>
    </location>
</feature>
<dbReference type="InterPro" id="IPR029058">
    <property type="entry name" value="AB_hydrolase_fold"/>
</dbReference>
<evidence type="ECO:0000256" key="1">
    <source>
        <dbReference type="ARBA" id="ARBA00010088"/>
    </source>
</evidence>
<reference evidence="8 9" key="1">
    <citation type="journal article" date="2019" name="Int. J. Syst. Evol. Microbiol.">
        <title>The Global Catalogue of Microorganisms (GCM) 10K type strain sequencing project: providing services to taxonomists for standard genome sequencing and annotation.</title>
        <authorList>
            <consortium name="The Broad Institute Genomics Platform"/>
            <consortium name="The Broad Institute Genome Sequencing Center for Infectious Disease"/>
            <person name="Wu L."/>
            <person name="Ma J."/>
        </authorList>
    </citation>
    <scope>NUCLEOTIDE SEQUENCE [LARGE SCALE GENOMIC DNA]</scope>
    <source>
        <strain evidence="8 9">JCM 14545</strain>
    </source>
</reference>
<evidence type="ECO:0000313" key="8">
    <source>
        <dbReference type="EMBL" id="GAA1951907.1"/>
    </source>
</evidence>
<dbReference type="Proteomes" id="UP001501116">
    <property type="component" value="Unassembled WGS sequence"/>
</dbReference>
<dbReference type="InterPro" id="IPR000073">
    <property type="entry name" value="AB_hydrolase_1"/>
</dbReference>
<feature type="chain" id="PRO_5045625996" evidence="5">
    <location>
        <begin position="27"/>
        <end position="534"/>
    </location>
</feature>
<dbReference type="Pfam" id="PF00561">
    <property type="entry name" value="Abhydrolase_1"/>
    <property type="match status" value="1"/>
</dbReference>
<comment type="caution">
    <text evidence="8">The sequence shown here is derived from an EMBL/GenBank/DDBJ whole genome shotgun (WGS) entry which is preliminary data.</text>
</comment>
<keyword evidence="9" id="KW-1185">Reference proteome</keyword>
<proteinExistence type="inferred from homology"/>
<evidence type="ECO:0000256" key="3">
    <source>
        <dbReference type="ARBA" id="ARBA00022801"/>
    </source>
</evidence>
<evidence type="ECO:0000256" key="2">
    <source>
        <dbReference type="ARBA" id="ARBA00022729"/>
    </source>
</evidence>
<dbReference type="InterPro" id="IPR013595">
    <property type="entry name" value="Pept_S33_TAP-like_C"/>
</dbReference>
<keyword evidence="3 8" id="KW-0378">Hydrolase</keyword>
<evidence type="ECO:0000259" key="6">
    <source>
        <dbReference type="Pfam" id="PF00561"/>
    </source>
</evidence>
<comment type="similarity">
    <text evidence="1">Belongs to the peptidase S33 family.</text>
</comment>
<dbReference type="GO" id="GO:0016787">
    <property type="term" value="F:hydrolase activity"/>
    <property type="evidence" value="ECO:0007669"/>
    <property type="project" value="UniProtKB-KW"/>
</dbReference>
<feature type="domain" description="Peptidase S33 tripeptidyl aminopeptidase-like C-terminal" evidence="7">
    <location>
        <begin position="387"/>
        <end position="483"/>
    </location>
</feature>
<evidence type="ECO:0000256" key="4">
    <source>
        <dbReference type="SAM" id="MobiDB-lite"/>
    </source>
</evidence>
<feature type="signal peptide" evidence="5">
    <location>
        <begin position="1"/>
        <end position="26"/>
    </location>
</feature>
<gene>
    <name evidence="8" type="ORF">GCM10009754_21050</name>
</gene>
<dbReference type="Pfam" id="PF08386">
    <property type="entry name" value="Abhydrolase_4"/>
    <property type="match status" value="1"/>
</dbReference>
<accession>A0ABN2QGF1</accession>
<name>A0ABN2QGF1_9PSEU</name>
<dbReference type="PANTHER" id="PTHR43248">
    <property type="entry name" value="2-SUCCINYL-6-HYDROXY-2,4-CYCLOHEXADIENE-1-CARBOXYLATE SYNTHASE"/>
    <property type="match status" value="1"/>
</dbReference>
<organism evidence="8 9">
    <name type="scientific">Amycolatopsis minnesotensis</name>
    <dbReference type="NCBI Taxonomy" id="337894"/>
    <lineage>
        <taxon>Bacteria</taxon>
        <taxon>Bacillati</taxon>
        <taxon>Actinomycetota</taxon>
        <taxon>Actinomycetes</taxon>
        <taxon>Pseudonocardiales</taxon>
        <taxon>Pseudonocardiaceae</taxon>
        <taxon>Amycolatopsis</taxon>
    </lineage>
</organism>
<dbReference type="SUPFAM" id="SSF53474">
    <property type="entry name" value="alpha/beta-Hydrolases"/>
    <property type="match status" value="1"/>
</dbReference>
<dbReference type="Gene3D" id="3.40.50.1820">
    <property type="entry name" value="alpha/beta hydrolase"/>
    <property type="match status" value="1"/>
</dbReference>
<feature type="domain" description="AB hydrolase-1" evidence="6">
    <location>
        <begin position="91"/>
        <end position="267"/>
    </location>
</feature>
<sequence>MKRFAAAAAAAGVVAGGLLMVPSATAAPAAAPEFKPAPISWGPCQTDRLKKAGAECGFLDVPLDYQRPDGAKASIAVSRIKHKTPQSQGIMLVNPGGPGASGLGLSTLGSSVPDKAGEAYDWIGFDPRGVGSSKPAVTCDGNYFGYDRPDYLPTSPQLEKVWRDKAAGYAKACAKNGALLDHIKTTDVAKDMDSIRKSLGEQQINFYGFSYGTYLGQVYSTLYPKNVRRMVLDGNVDPRKVWYQANLDQDVAFDKNIKIYFEWLAKHDDVYHLGKTGSAVERLWYAEKKKLDAKPAGGVIGSDEWTDVFLQAGYYVYGWVDMANAFSGWVHKGDWQTLKGLYDDSNPPGDDNGYAVYNAVQCSDVQWPQNWNKWRIDNWLTHFRAPFETWGNAWYNAPCVTWPAKSGKPVDVNGAKVAGALLISEELDAATPFAGSLEVRKRFPNSSLIGAPGGTTHAGSLSGVSCVDDRIADYLTTGKLPARKAGNGPDVECPAVPAPEPEGSPSAKSDSGAQGAGKQPAELRAVLTAQAAHA</sequence>
<protein>
    <submittedName>
        <fullName evidence="8">Alpha/beta hydrolase</fullName>
    </submittedName>
</protein>
<evidence type="ECO:0000313" key="9">
    <source>
        <dbReference type="Proteomes" id="UP001501116"/>
    </source>
</evidence>
<evidence type="ECO:0000256" key="5">
    <source>
        <dbReference type="SAM" id="SignalP"/>
    </source>
</evidence>
<dbReference type="EMBL" id="BAAANN010000006">
    <property type="protein sequence ID" value="GAA1951907.1"/>
    <property type="molecule type" value="Genomic_DNA"/>
</dbReference>
<dbReference type="RefSeq" id="WP_344416149.1">
    <property type="nucleotide sequence ID" value="NZ_BAAANN010000006.1"/>
</dbReference>
<dbReference type="InterPro" id="IPR051601">
    <property type="entry name" value="Serine_prot/Carboxylest_S33"/>
</dbReference>
<dbReference type="PANTHER" id="PTHR43248:SF29">
    <property type="entry name" value="TRIPEPTIDYL AMINOPEPTIDASE"/>
    <property type="match status" value="1"/>
</dbReference>
<keyword evidence="2 5" id="KW-0732">Signal</keyword>
<evidence type="ECO:0000259" key="7">
    <source>
        <dbReference type="Pfam" id="PF08386"/>
    </source>
</evidence>